<dbReference type="OrthoDB" id="9777293at2"/>
<dbReference type="PIRSF" id="PIRSF019549">
    <property type="entry name" value="Peptidase_A25"/>
    <property type="match status" value="1"/>
</dbReference>
<dbReference type="RefSeq" id="WP_008515335.1">
    <property type="nucleotide sequence ID" value="NZ_ACJM01000004.1"/>
</dbReference>
<keyword evidence="5" id="KW-1185">Reference proteome</keyword>
<dbReference type="Pfam" id="PF03418">
    <property type="entry name" value="Peptidase_A25"/>
    <property type="match status" value="2"/>
</dbReference>
<evidence type="ECO:0000256" key="3">
    <source>
        <dbReference type="ARBA" id="ARBA00023145"/>
    </source>
</evidence>
<dbReference type="Gene3D" id="3.40.50.1450">
    <property type="entry name" value="HybD-like"/>
    <property type="match status" value="1"/>
</dbReference>
<dbReference type="MEROPS" id="A25.001"/>
<accession>C0GEM7</accession>
<sequence>MTAINIKRRNIRTDLAIEAREMLMGEVQEEIPGVQTQTEDIGEMTVTRVHITTPDAEEKMGKKQGRYITLEAPGLRQKNTELQDTVSRQFTQELLSMLDLGPEQTVLVVGLGNWNVTPDALGPRVVKDLLVTRHILELQPETLGEGFRPVGAIAPGVLGITGVETSEIIQGLVEKVKPDALIAVDALAARNLSRLHTTVQIADTGITPGSGVGNKRMGISQETIGIPVIAVGIPTVVDAVTIADDLTDHMMEAIMQEAGKDSPIYPVIQSIAEGDKRAVMQEVLEPYGGRLMVTPKEIDTLVEDIARLLAGGINAAMHPAIRSEETGKYLH</sequence>
<dbReference type="AlphaFoldDB" id="C0GEM7"/>
<keyword evidence="1 4" id="KW-0645">Protease</keyword>
<dbReference type="EC" id="3.4.24.78" evidence="4"/>
<dbReference type="Proteomes" id="UP000006443">
    <property type="component" value="Unassembled WGS sequence"/>
</dbReference>
<evidence type="ECO:0000313" key="4">
    <source>
        <dbReference type="EMBL" id="EEG78059.1"/>
    </source>
</evidence>
<dbReference type="GO" id="GO:0008233">
    <property type="term" value="F:peptidase activity"/>
    <property type="evidence" value="ECO:0007669"/>
    <property type="project" value="UniProtKB-KW"/>
</dbReference>
<keyword evidence="2 4" id="KW-0378">Hydrolase</keyword>
<reference evidence="4 5" key="1">
    <citation type="submission" date="2009-02" db="EMBL/GenBank/DDBJ databases">
        <title>Sequencing of the draft genome and assembly of Dethiobacter alkaliphilus AHT 1.</title>
        <authorList>
            <consortium name="US DOE Joint Genome Institute (JGI-PGF)"/>
            <person name="Lucas S."/>
            <person name="Copeland A."/>
            <person name="Lapidus A."/>
            <person name="Glavina del Rio T."/>
            <person name="Dalin E."/>
            <person name="Tice H."/>
            <person name="Bruce D."/>
            <person name="Goodwin L."/>
            <person name="Pitluck S."/>
            <person name="Larimer F."/>
            <person name="Land M.L."/>
            <person name="Hauser L."/>
            <person name="Muyzer G."/>
        </authorList>
    </citation>
    <scope>NUCLEOTIDE SEQUENCE [LARGE SCALE GENOMIC DNA]</scope>
    <source>
        <strain evidence="4 5">AHT 1</strain>
    </source>
</reference>
<name>C0GEM7_DETAL</name>
<comment type="caution">
    <text evidence="4">The sequence shown here is derived from an EMBL/GenBank/DDBJ whole genome shotgun (WGS) entry which is preliminary data.</text>
</comment>
<dbReference type="InterPro" id="IPR023430">
    <property type="entry name" value="Pept_HybD-like_dom_sf"/>
</dbReference>
<evidence type="ECO:0000313" key="5">
    <source>
        <dbReference type="Proteomes" id="UP000006443"/>
    </source>
</evidence>
<dbReference type="GO" id="GO:0006508">
    <property type="term" value="P:proteolysis"/>
    <property type="evidence" value="ECO:0007669"/>
    <property type="project" value="UniProtKB-KW"/>
</dbReference>
<dbReference type="HAMAP" id="MF_00626">
    <property type="entry name" value="Germination_prot"/>
    <property type="match status" value="1"/>
</dbReference>
<evidence type="ECO:0000256" key="1">
    <source>
        <dbReference type="ARBA" id="ARBA00022670"/>
    </source>
</evidence>
<organism evidence="4 5">
    <name type="scientific">Dethiobacter alkaliphilus AHT 1</name>
    <dbReference type="NCBI Taxonomy" id="555088"/>
    <lineage>
        <taxon>Bacteria</taxon>
        <taxon>Bacillati</taxon>
        <taxon>Bacillota</taxon>
        <taxon>Dethiobacteria</taxon>
        <taxon>Dethiobacterales</taxon>
        <taxon>Dethiobacteraceae</taxon>
        <taxon>Dethiobacter</taxon>
    </lineage>
</organism>
<evidence type="ECO:0000256" key="2">
    <source>
        <dbReference type="ARBA" id="ARBA00022801"/>
    </source>
</evidence>
<protein>
    <submittedName>
        <fullName evidence="4">Spore protease</fullName>
        <ecNumber evidence="4">3.4.24.78</ecNumber>
    </submittedName>
</protein>
<proteinExistence type="inferred from homology"/>
<dbReference type="NCBIfam" id="TIGR01441">
    <property type="entry name" value="GPR"/>
    <property type="match status" value="1"/>
</dbReference>
<dbReference type="InterPro" id="IPR005080">
    <property type="entry name" value="Peptidase_A25"/>
</dbReference>
<dbReference type="EMBL" id="ACJM01000004">
    <property type="protein sequence ID" value="EEG78059.1"/>
    <property type="molecule type" value="Genomic_DNA"/>
</dbReference>
<keyword evidence="3" id="KW-0865">Zymogen</keyword>
<dbReference type="GO" id="GO:0009847">
    <property type="term" value="P:spore germination"/>
    <property type="evidence" value="ECO:0007669"/>
    <property type="project" value="InterPro"/>
</dbReference>
<dbReference type="STRING" id="555088.DealDRAFT_0936"/>
<gene>
    <name evidence="4" type="ORF">DealDRAFT_0936</name>
</gene>
<dbReference type="SUPFAM" id="SSF53163">
    <property type="entry name" value="HybD-like"/>
    <property type="match status" value="1"/>
</dbReference>
<dbReference type="eggNOG" id="COG0680">
    <property type="taxonomic scope" value="Bacteria"/>
</dbReference>